<feature type="domain" description="Beta-lactamase-related" evidence="5">
    <location>
        <begin position="50"/>
        <end position="378"/>
    </location>
</feature>
<name>A0A229RFX8_AMYAL</name>
<dbReference type="GO" id="GO:0016020">
    <property type="term" value="C:membrane"/>
    <property type="evidence" value="ECO:0007669"/>
    <property type="project" value="UniProtKB-SubCell"/>
</dbReference>
<dbReference type="RefSeq" id="WP_020635481.1">
    <property type="nucleotide sequence ID" value="NZ_KB913032.1"/>
</dbReference>
<dbReference type="Proteomes" id="UP000215563">
    <property type="component" value="Unassembled WGS sequence"/>
</dbReference>
<organism evidence="6 7">
    <name type="scientific">Amycolatopsis alba DSM 44262</name>
    <dbReference type="NCBI Taxonomy" id="1125972"/>
    <lineage>
        <taxon>Bacteria</taxon>
        <taxon>Bacillati</taxon>
        <taxon>Actinomycetota</taxon>
        <taxon>Actinomycetes</taxon>
        <taxon>Pseudonocardiales</taxon>
        <taxon>Pseudonocardiaceae</taxon>
        <taxon>Amycolatopsis</taxon>
    </lineage>
</organism>
<evidence type="ECO:0000313" key="6">
    <source>
        <dbReference type="EMBL" id="OXM45361.1"/>
    </source>
</evidence>
<feature type="chain" id="PRO_5038751357" description="Beta-lactamase-related domain-containing protein" evidence="4">
    <location>
        <begin position="23"/>
        <end position="392"/>
    </location>
</feature>
<evidence type="ECO:0000256" key="3">
    <source>
        <dbReference type="SAM" id="MobiDB-lite"/>
    </source>
</evidence>
<keyword evidence="2" id="KW-0472">Membrane</keyword>
<dbReference type="InterPro" id="IPR050491">
    <property type="entry name" value="AmpC-like"/>
</dbReference>
<comment type="caution">
    <text evidence="6">The sequence shown here is derived from an EMBL/GenBank/DDBJ whole genome shotgun (WGS) entry which is preliminary data.</text>
</comment>
<feature type="region of interest" description="Disordered" evidence="3">
    <location>
        <begin position="149"/>
        <end position="170"/>
    </location>
</feature>
<dbReference type="PANTHER" id="PTHR46825">
    <property type="entry name" value="D-ALANYL-D-ALANINE-CARBOXYPEPTIDASE/ENDOPEPTIDASE AMPH"/>
    <property type="match status" value="1"/>
</dbReference>
<dbReference type="AlphaFoldDB" id="A0A229RFX8"/>
<feature type="signal peptide" evidence="4">
    <location>
        <begin position="1"/>
        <end position="22"/>
    </location>
</feature>
<dbReference type="InterPro" id="IPR001466">
    <property type="entry name" value="Beta-lactam-related"/>
</dbReference>
<evidence type="ECO:0000313" key="7">
    <source>
        <dbReference type="Proteomes" id="UP000215563"/>
    </source>
</evidence>
<evidence type="ECO:0000256" key="4">
    <source>
        <dbReference type="SAM" id="SignalP"/>
    </source>
</evidence>
<sequence>MSTAPSRRSVLGLLGAAPIAAAGLLATSGTGDASEAGYRLPRDLLPGGRFDRFVAERAAADQFSGTVLVAYRGKQVLTRSHGMAHKTQGVANDTTTSFDLASMTKSFTAVAVARLAQEGRLAFHEPLGTYLDGFPADVATVTVHQLLTHTAGAGRPGRTNQRPPGEDEWDSENDIWQGMSAYLRTLPLQFTPGTRFGYSNDGYFILGAIVAAVSGQSYYDYVRRHVFTPAGLTDTDFYLKPTVIADGGIAHGYLTQPSGERVDITTTPWLPYIGSPYHGAFSSAPDLLRFAKALHGNQLLNPPFTRVVTEGKHALSPADRPSGDGELQFYGYGHVEAVTAARRVVGHSGSGPGRATNLDVFPDAGWVIVVLGNYDTTIQPIVALGRQLVTQG</sequence>
<dbReference type="PROSITE" id="PS51318">
    <property type="entry name" value="TAT"/>
    <property type="match status" value="1"/>
</dbReference>
<evidence type="ECO:0000259" key="5">
    <source>
        <dbReference type="Pfam" id="PF00144"/>
    </source>
</evidence>
<dbReference type="PANTHER" id="PTHR46825:SF11">
    <property type="entry name" value="PENICILLIN-BINDING PROTEIN 4"/>
    <property type="match status" value="1"/>
</dbReference>
<protein>
    <recommendedName>
        <fullName evidence="5">Beta-lactamase-related domain-containing protein</fullName>
    </recommendedName>
</protein>
<dbReference type="InterPro" id="IPR006311">
    <property type="entry name" value="TAT_signal"/>
</dbReference>
<evidence type="ECO:0000256" key="1">
    <source>
        <dbReference type="ARBA" id="ARBA00004370"/>
    </source>
</evidence>
<keyword evidence="4" id="KW-0732">Signal</keyword>
<dbReference type="Gene3D" id="3.40.710.10">
    <property type="entry name" value="DD-peptidase/beta-lactamase superfamily"/>
    <property type="match status" value="1"/>
</dbReference>
<dbReference type="SUPFAM" id="SSF56601">
    <property type="entry name" value="beta-lactamase/transpeptidase-like"/>
    <property type="match status" value="1"/>
</dbReference>
<dbReference type="InterPro" id="IPR012338">
    <property type="entry name" value="Beta-lactam/transpept-like"/>
</dbReference>
<dbReference type="Pfam" id="PF00144">
    <property type="entry name" value="Beta-lactamase"/>
    <property type="match status" value="1"/>
</dbReference>
<reference evidence="6 7" key="1">
    <citation type="submission" date="2017-07" db="EMBL/GenBank/DDBJ databases">
        <title>Amycolatopsis alba DSM 44262 Genome sequencing and assembly.</title>
        <authorList>
            <person name="Kaur N."/>
            <person name="Mayilraj S."/>
        </authorList>
    </citation>
    <scope>NUCLEOTIDE SEQUENCE [LARGE SCALE GENOMIC DNA]</scope>
    <source>
        <strain evidence="6 7">DSM 44262</strain>
    </source>
</reference>
<keyword evidence="7" id="KW-1185">Reference proteome</keyword>
<comment type="subcellular location">
    <subcellularLocation>
        <location evidence="1">Membrane</location>
    </subcellularLocation>
</comment>
<proteinExistence type="predicted"/>
<gene>
    <name evidence="6" type="ORF">CFP75_30870</name>
</gene>
<accession>A0A229RFX8</accession>
<evidence type="ECO:0000256" key="2">
    <source>
        <dbReference type="ARBA" id="ARBA00023136"/>
    </source>
</evidence>
<dbReference type="EMBL" id="NMQU01000104">
    <property type="protein sequence ID" value="OXM45361.1"/>
    <property type="molecule type" value="Genomic_DNA"/>
</dbReference>